<comment type="caution">
    <text evidence="3">The sequence shown here is derived from an EMBL/GenBank/DDBJ whole genome shotgun (WGS) entry which is preliminary data.</text>
</comment>
<gene>
    <name evidence="3" type="ORF">FF041_36980</name>
</gene>
<dbReference type="InterPro" id="IPR005509">
    <property type="entry name" value="AfsA_hotdog_dom"/>
</dbReference>
<reference evidence="3 4" key="1">
    <citation type="submission" date="2019-05" db="EMBL/GenBank/DDBJ databases">
        <title>Comparative genomics and metabolomics analyses of clavulanic acid producing Streptomyces species provides insight into specialized metabolism and evolution of beta-lactam biosynthetic gene clusters.</title>
        <authorList>
            <person name="Moore M.A."/>
            <person name="Cruz-Morales P."/>
            <person name="Barona Gomez F."/>
            <person name="Kapil T."/>
        </authorList>
    </citation>
    <scope>NUCLEOTIDE SEQUENCE [LARGE SCALE GENOMIC DNA]</scope>
    <source>
        <strain evidence="3 4">NRRL 5741</strain>
    </source>
</reference>
<evidence type="ECO:0000259" key="2">
    <source>
        <dbReference type="Pfam" id="PF03756"/>
    </source>
</evidence>
<feature type="compositionally biased region" description="Low complexity" evidence="1">
    <location>
        <begin position="43"/>
        <end position="54"/>
    </location>
</feature>
<name>A0A646KT53_STRJU</name>
<feature type="domain" description="A-factor biosynthesis hotdog" evidence="2">
    <location>
        <begin position="61"/>
        <end position="199"/>
    </location>
</feature>
<dbReference type="AlphaFoldDB" id="A0A646KT53"/>
<dbReference type="Proteomes" id="UP000419138">
    <property type="component" value="Unassembled WGS sequence"/>
</dbReference>
<organism evidence="3 4">
    <name type="scientific">Streptomyces jumonjinensis</name>
    <dbReference type="NCBI Taxonomy" id="1945"/>
    <lineage>
        <taxon>Bacteria</taxon>
        <taxon>Bacillati</taxon>
        <taxon>Actinomycetota</taxon>
        <taxon>Actinomycetes</taxon>
        <taxon>Kitasatosporales</taxon>
        <taxon>Streptomycetaceae</taxon>
        <taxon>Streptomyces</taxon>
    </lineage>
</organism>
<evidence type="ECO:0000313" key="4">
    <source>
        <dbReference type="Proteomes" id="UP000419138"/>
    </source>
</evidence>
<dbReference type="Pfam" id="PF03756">
    <property type="entry name" value="AfsA"/>
    <property type="match status" value="2"/>
</dbReference>
<dbReference type="InterPro" id="IPR047757">
    <property type="entry name" value="AfsA-like"/>
</dbReference>
<keyword evidence="4" id="KW-1185">Reference proteome</keyword>
<evidence type="ECO:0000256" key="1">
    <source>
        <dbReference type="SAM" id="MobiDB-lite"/>
    </source>
</evidence>
<dbReference type="NCBIfam" id="NF041195">
    <property type="entry name" value="ScbA_BarX_GamBu"/>
    <property type="match status" value="1"/>
</dbReference>
<feature type="compositionally biased region" description="Polar residues" evidence="1">
    <location>
        <begin position="1"/>
        <end position="10"/>
    </location>
</feature>
<sequence length="352" mass="37669">MQRTTRTAGSTALDASRTTPVARAVSTGQPRLSTGQPGPIPGQPGLTTGQPGLTTTVPREYVHRAAVSEVFLTRWEPWEPGGADCFTVTAQWPRGHALFTPSGGYQDPLLLAESVRQTGTLLAHAEYGVAFGHQFLMRSLSFSAAPDALTTGPAPTEVELRVTCHDMVRRAGRLAGMSYRVTLVRDGVRAATAEAAFSCASPSVYRRLRGERSTTTPLPVPPGIPPAVVGRADPRDVVLAAAGPHHRRHQWQFRVDTSHPILFDHPVDHVPGMALIESARQAAHAATGLPDALPVVLDSVFERYADLDAPCWIDAQPGKPDLTGRIPVGIRGTQRGATVFSAAVVLRPHPDR</sequence>
<feature type="region of interest" description="Disordered" evidence="1">
    <location>
        <begin position="1"/>
        <end position="54"/>
    </location>
</feature>
<dbReference type="GO" id="GO:0016740">
    <property type="term" value="F:transferase activity"/>
    <property type="evidence" value="ECO:0007669"/>
    <property type="project" value="InterPro"/>
</dbReference>
<dbReference type="EMBL" id="VCLA01000201">
    <property type="protein sequence ID" value="MQT05492.1"/>
    <property type="molecule type" value="Genomic_DNA"/>
</dbReference>
<proteinExistence type="predicted"/>
<evidence type="ECO:0000313" key="3">
    <source>
        <dbReference type="EMBL" id="MQT05492.1"/>
    </source>
</evidence>
<protein>
    <submittedName>
        <fullName evidence="3">Gamma-butyrolactone biosynthesis enzyme</fullName>
    </submittedName>
</protein>
<feature type="domain" description="A-factor biosynthesis hotdog" evidence="2">
    <location>
        <begin position="229"/>
        <end position="291"/>
    </location>
</feature>
<accession>A0A646KT53</accession>
<dbReference type="OrthoDB" id="7838374at2"/>
<dbReference type="RefSeq" id="WP_153526952.1">
    <property type="nucleotide sequence ID" value="NZ_JBEPDZ010000027.1"/>
</dbReference>